<evidence type="ECO:0000313" key="2">
    <source>
        <dbReference type="EMBL" id="KAF2868844.1"/>
    </source>
</evidence>
<proteinExistence type="predicted"/>
<keyword evidence="1" id="KW-1133">Transmembrane helix</keyword>
<keyword evidence="3" id="KW-1185">Reference proteome</keyword>
<sequence length="805" mass="87071">MAELTVGYVAGLVALGIFVAQFWGPTQLNYILAGTLQDKETAATWTVAARALQSSFWPEVLRTDVVRSSGVRRPVLLTTYIGPTVAVLCAIAGIVTPLGLYDALEPSSGRRNVSFAYIKDGSPFGVATQPRSNLPFSRTCSQGHGIGIQGPAPCPYSDNTVVLSWNGSTYTYDMPNGYNTTVPNIVREIYSSGTHNTKSTVSNYFDIEWRRYVLWSDNHKQNRSTIMVSAYRSISSHVTEDTQIAVEGLVLDYKNAGIGFRNHTLPVGLKHGAAWTEDLMFIEPHSSCVNTNLSIEFSINGTLSQGASRFTDIYLVDNGGFFELNTTYPFYDRANGQENPDIQARAYKAAYLNNAWSMGFFNVTSIGNETTGQRPFSYMNSAAGKKFALMGQGINYESMLLSRGFGNYISEFESMGEFTNPFNVSAKDFETIPIVCAGATAIDLANSSNIYASCGLLRGAPRRLDEGTSHFFEGGSKWASPLYSCASAVRATIKTVSFLVNGTSGLDSLYVTEIAQKNYTDKESMPLWGFEETGLTNDGVSPVWGLVDAAYESYPNISLFRKPSLYLPGFSAHGRAGLGGLTLTSGGYQYMPRSDFASVAMNTVYSLSTGSITTTTSLAVDYTGMTDMAIYLRWQNLSASADGAAQIINLIWTDLAANAVVGTKGALGAGNTEFNPADTKISVQPIVRKIKYRMAFAVPALVLLATLLALSTVALLACLRGQSSRSKMRVRLNQAATGRLATQALDPAKSIYTMPSKDWARSYGEVEVGLSDNGQVAVVKTGRTTMSGESTVQQVGPGIAPRRTW</sequence>
<keyword evidence="1" id="KW-0812">Transmembrane</keyword>
<dbReference type="OrthoDB" id="3034003at2759"/>
<organism evidence="2 3">
    <name type="scientific">Massariosphaeria phaeospora</name>
    <dbReference type="NCBI Taxonomy" id="100035"/>
    <lineage>
        <taxon>Eukaryota</taxon>
        <taxon>Fungi</taxon>
        <taxon>Dikarya</taxon>
        <taxon>Ascomycota</taxon>
        <taxon>Pezizomycotina</taxon>
        <taxon>Dothideomycetes</taxon>
        <taxon>Pleosporomycetidae</taxon>
        <taxon>Pleosporales</taxon>
        <taxon>Pleosporales incertae sedis</taxon>
        <taxon>Massariosphaeria</taxon>
    </lineage>
</organism>
<feature type="transmembrane region" description="Helical" evidence="1">
    <location>
        <begin position="77"/>
        <end position="101"/>
    </location>
</feature>
<feature type="transmembrane region" description="Helical" evidence="1">
    <location>
        <begin position="694"/>
        <end position="719"/>
    </location>
</feature>
<dbReference type="EMBL" id="JAADJZ010000018">
    <property type="protein sequence ID" value="KAF2868844.1"/>
    <property type="molecule type" value="Genomic_DNA"/>
</dbReference>
<evidence type="ECO:0000256" key="1">
    <source>
        <dbReference type="SAM" id="Phobius"/>
    </source>
</evidence>
<reference evidence="2 3" key="1">
    <citation type="submission" date="2020-01" db="EMBL/GenBank/DDBJ databases">
        <authorList>
            <consortium name="DOE Joint Genome Institute"/>
            <person name="Haridas S."/>
            <person name="Albert R."/>
            <person name="Binder M."/>
            <person name="Bloem J."/>
            <person name="Labutti K."/>
            <person name="Salamov A."/>
            <person name="Andreopoulos B."/>
            <person name="Baker S.E."/>
            <person name="Barry K."/>
            <person name="Bills G."/>
            <person name="Bluhm B.H."/>
            <person name="Cannon C."/>
            <person name="Castanera R."/>
            <person name="Culley D.E."/>
            <person name="Daum C."/>
            <person name="Ezra D."/>
            <person name="Gonzalez J.B."/>
            <person name="Henrissat B."/>
            <person name="Kuo A."/>
            <person name="Liang C."/>
            <person name="Lipzen A."/>
            <person name="Lutzoni F."/>
            <person name="Magnuson J."/>
            <person name="Mondo S."/>
            <person name="Nolan M."/>
            <person name="Ohm R."/>
            <person name="Pangilinan J."/>
            <person name="Park H.-J.H."/>
            <person name="Ramirez L."/>
            <person name="Alfaro M."/>
            <person name="Sun H."/>
            <person name="Tritt A."/>
            <person name="Yoshinaga Y."/>
            <person name="Zwiers L.-H.L."/>
            <person name="Turgeon B.G."/>
            <person name="Goodwin S.B."/>
            <person name="Spatafora J.W."/>
            <person name="Crous P.W."/>
            <person name="Grigoriev I.V."/>
        </authorList>
    </citation>
    <scope>NUCLEOTIDE SEQUENCE [LARGE SCALE GENOMIC DNA]</scope>
    <source>
        <strain evidence="2 3">CBS 611.86</strain>
    </source>
</reference>
<feature type="transmembrane region" description="Helical" evidence="1">
    <location>
        <begin position="6"/>
        <end position="24"/>
    </location>
</feature>
<evidence type="ECO:0000313" key="3">
    <source>
        <dbReference type="Proteomes" id="UP000481861"/>
    </source>
</evidence>
<dbReference type="AlphaFoldDB" id="A0A7C8MGI0"/>
<accession>A0A7C8MGI0</accession>
<gene>
    <name evidence="2" type="ORF">BDV95DRAFT_500206</name>
</gene>
<name>A0A7C8MGI0_9PLEO</name>
<dbReference type="Proteomes" id="UP000481861">
    <property type="component" value="Unassembled WGS sequence"/>
</dbReference>
<comment type="caution">
    <text evidence="2">The sequence shown here is derived from an EMBL/GenBank/DDBJ whole genome shotgun (WGS) entry which is preliminary data.</text>
</comment>
<protein>
    <submittedName>
        <fullName evidence="2">Uncharacterized protein</fullName>
    </submittedName>
</protein>
<keyword evidence="1" id="KW-0472">Membrane</keyword>